<evidence type="ECO:0000256" key="4">
    <source>
        <dbReference type="ARBA" id="ARBA00023014"/>
    </source>
</evidence>
<dbReference type="GO" id="GO:0016491">
    <property type="term" value="F:oxidoreductase activity"/>
    <property type="evidence" value="ECO:0007669"/>
    <property type="project" value="UniProtKB-KW"/>
</dbReference>
<feature type="transmembrane region" description="Helical" evidence="6">
    <location>
        <begin position="484"/>
        <end position="506"/>
    </location>
</feature>
<evidence type="ECO:0000259" key="7">
    <source>
        <dbReference type="PROSITE" id="PS51379"/>
    </source>
</evidence>
<dbReference type="InterPro" id="IPR017900">
    <property type="entry name" value="4Fe4S_Fe_S_CS"/>
</dbReference>
<dbReference type="Proteomes" id="UP001301442">
    <property type="component" value="Chromosome"/>
</dbReference>
<dbReference type="Pfam" id="PF04976">
    <property type="entry name" value="DmsC"/>
    <property type="match status" value="1"/>
</dbReference>
<dbReference type="SUPFAM" id="SSF54862">
    <property type="entry name" value="4Fe-4S ferredoxins"/>
    <property type="match status" value="1"/>
</dbReference>
<organism evidence="8 9">
    <name type="scientific">Thalassotalea fonticola</name>
    <dbReference type="NCBI Taxonomy" id="3065649"/>
    <lineage>
        <taxon>Bacteria</taxon>
        <taxon>Pseudomonadati</taxon>
        <taxon>Pseudomonadota</taxon>
        <taxon>Gammaproteobacteria</taxon>
        <taxon>Alteromonadales</taxon>
        <taxon>Colwelliaceae</taxon>
        <taxon>Thalassotalea</taxon>
    </lineage>
</organism>
<dbReference type="EC" id="1.8.5.3" evidence="8"/>
<gene>
    <name evidence="8" type="ORF">RI844_11255</name>
</gene>
<sequence length="659" mass="72457">MSVAANKQATPAAEIGNEQEGRSNHWEVRTQEQPYAFLPTHEDKNEIKEKNRYGQLIDCVDISGLPEGRSMFINENPEVGTNPNRNKQHGFFFTADNCIGCHACEAACSEKNENPAHLAFRSVGYVEGGSYPDYKRMNISMACNHCDDPVCLKGCPTKAYTKHAEYGAVLQDPETCFGCGYCTWVCPYNAPQLDPVKGRVSKCNMCVDRLEVGLKPACVSACVGNALDFGVIENTPENREQCKTSIPGFPDPEITHPNIRFQQTKTLPDEMSRTDSMPVKYHKDDKGNYKPVVDQKEGKAKFWNFAKLNSKENPLVLFTLFAQAAFGTLLIPFLAALFGIDAFVAFINSDMFLPLTIISLLMTSFALFMSVTHLGKPFRFYRGFNNLRYSPMSREGLGLAMFSAGCGLTALFSLPGNLWLNELSVSWLDLNLAQMTSELPLAAMQTGAGIFALIAGFIGIFYMNKCYQIKARPFWNHLQTVTSFSGNSLSLGALVSGVIVITTLVMQQAESAVIQQAVLVFGLVLCVGMIIEAIGLIRHNHDLNRNENEGGAAHYVQCTTFGKTYLLRNYLLALNIVAATSLVMVTAITEFTVTLALAWIAVALLNVVTALIGRALFYILVIPTTMPGAFFWKNKGFEQHARDIGLADNPATGVAPLAH</sequence>
<feature type="transmembrane region" description="Helical" evidence="6">
    <location>
        <begin position="315"/>
        <end position="340"/>
    </location>
</feature>
<name>A0ABZ0GV68_9GAMM</name>
<keyword evidence="6" id="KW-0472">Membrane</keyword>
<dbReference type="Gene3D" id="3.30.70.20">
    <property type="match status" value="2"/>
</dbReference>
<reference evidence="8 9" key="1">
    <citation type="submission" date="2023-09" db="EMBL/GenBank/DDBJ databases">
        <authorList>
            <person name="Qi X."/>
        </authorList>
    </citation>
    <scope>NUCLEOTIDE SEQUENCE [LARGE SCALE GENOMIC DNA]</scope>
    <source>
        <strain evidence="8 9">S1-1</strain>
    </source>
</reference>
<evidence type="ECO:0000256" key="1">
    <source>
        <dbReference type="ARBA" id="ARBA00022485"/>
    </source>
</evidence>
<feature type="transmembrane region" description="Helical" evidence="6">
    <location>
        <begin position="396"/>
        <end position="419"/>
    </location>
</feature>
<dbReference type="InterPro" id="IPR017896">
    <property type="entry name" value="4Fe4S_Fe-S-bd"/>
</dbReference>
<feature type="domain" description="4Fe-4S ferredoxin-type" evidence="7">
    <location>
        <begin position="89"/>
        <end position="118"/>
    </location>
</feature>
<evidence type="ECO:0000256" key="3">
    <source>
        <dbReference type="ARBA" id="ARBA00023004"/>
    </source>
</evidence>
<evidence type="ECO:0000256" key="2">
    <source>
        <dbReference type="ARBA" id="ARBA00022723"/>
    </source>
</evidence>
<dbReference type="PROSITE" id="PS00198">
    <property type="entry name" value="4FE4S_FER_1"/>
    <property type="match status" value="1"/>
</dbReference>
<keyword evidence="6" id="KW-1133">Transmembrane helix</keyword>
<evidence type="ECO:0000256" key="5">
    <source>
        <dbReference type="SAM" id="MobiDB-lite"/>
    </source>
</evidence>
<dbReference type="PROSITE" id="PS51379">
    <property type="entry name" value="4FE4S_FER_2"/>
    <property type="match status" value="2"/>
</dbReference>
<feature type="transmembrane region" description="Helical" evidence="6">
    <location>
        <begin position="439"/>
        <end position="463"/>
    </location>
</feature>
<accession>A0ABZ0GV68</accession>
<feature type="transmembrane region" description="Helical" evidence="6">
    <location>
        <begin position="512"/>
        <end position="537"/>
    </location>
</feature>
<keyword evidence="9" id="KW-1185">Reference proteome</keyword>
<protein>
    <submittedName>
        <fullName evidence="8">DmsC/YnfH family molybdoenzyme membrane anchor subunit</fullName>
        <ecNumber evidence="8">1.8.5.3</ecNumber>
    </submittedName>
</protein>
<keyword evidence="8" id="KW-0560">Oxidoreductase</keyword>
<dbReference type="PANTHER" id="PTHR43177:SF3">
    <property type="entry name" value="PROTEIN NRFC HOMOLOG"/>
    <property type="match status" value="1"/>
</dbReference>
<evidence type="ECO:0000256" key="6">
    <source>
        <dbReference type="SAM" id="Phobius"/>
    </source>
</evidence>
<feature type="domain" description="4Fe-4S ferredoxin-type" evidence="7">
    <location>
        <begin position="167"/>
        <end position="196"/>
    </location>
</feature>
<keyword evidence="3" id="KW-0408">Iron</keyword>
<feature type="transmembrane region" description="Helical" evidence="6">
    <location>
        <begin position="570"/>
        <end position="589"/>
    </location>
</feature>
<dbReference type="InterPro" id="IPR007059">
    <property type="entry name" value="DmsC"/>
</dbReference>
<dbReference type="EMBL" id="CP136600">
    <property type="protein sequence ID" value="WOH39581.1"/>
    <property type="molecule type" value="Genomic_DNA"/>
</dbReference>
<feature type="transmembrane region" description="Helical" evidence="6">
    <location>
        <begin position="352"/>
        <end position="375"/>
    </location>
</feature>
<dbReference type="PANTHER" id="PTHR43177">
    <property type="entry name" value="PROTEIN NRFC"/>
    <property type="match status" value="1"/>
</dbReference>
<evidence type="ECO:0000313" key="9">
    <source>
        <dbReference type="Proteomes" id="UP001301442"/>
    </source>
</evidence>
<keyword evidence="2" id="KW-0479">Metal-binding</keyword>
<keyword evidence="1" id="KW-0004">4Fe-4S</keyword>
<proteinExistence type="predicted"/>
<dbReference type="Pfam" id="PF13247">
    <property type="entry name" value="Fer4_11"/>
    <property type="match status" value="1"/>
</dbReference>
<feature type="transmembrane region" description="Helical" evidence="6">
    <location>
        <begin position="595"/>
        <end position="621"/>
    </location>
</feature>
<keyword evidence="6" id="KW-0812">Transmembrane</keyword>
<dbReference type="CDD" id="cd16371">
    <property type="entry name" value="DMSOR_beta_like"/>
    <property type="match status" value="1"/>
</dbReference>
<keyword evidence="4" id="KW-0411">Iron-sulfur</keyword>
<evidence type="ECO:0000313" key="8">
    <source>
        <dbReference type="EMBL" id="WOH39581.1"/>
    </source>
</evidence>
<feature type="region of interest" description="Disordered" evidence="5">
    <location>
        <begin position="1"/>
        <end position="24"/>
    </location>
</feature>
<dbReference type="InterPro" id="IPR050954">
    <property type="entry name" value="ET_IronSulfur_Cluster-Binding"/>
</dbReference>